<dbReference type="EMBL" id="BK015792">
    <property type="protein sequence ID" value="DAE25091.1"/>
    <property type="molecule type" value="Genomic_DNA"/>
</dbReference>
<organism evidence="1">
    <name type="scientific">Siphoviridae sp. ct4Am4</name>
    <dbReference type="NCBI Taxonomy" id="2826287"/>
    <lineage>
        <taxon>Viruses</taxon>
        <taxon>Duplodnaviria</taxon>
        <taxon>Heunggongvirae</taxon>
        <taxon>Uroviricota</taxon>
        <taxon>Caudoviricetes</taxon>
    </lineage>
</organism>
<evidence type="ECO:0000313" key="1">
    <source>
        <dbReference type="EMBL" id="DAE25091.1"/>
    </source>
</evidence>
<name>A0A8S5R1X1_9CAUD</name>
<proteinExistence type="predicted"/>
<accession>A0A8S5R1X1</accession>
<reference evidence="1" key="1">
    <citation type="journal article" date="2021" name="Proc. Natl. Acad. Sci. U.S.A.">
        <title>A Catalog of Tens of Thousands of Viruses from Human Metagenomes Reveals Hidden Associations with Chronic Diseases.</title>
        <authorList>
            <person name="Tisza M.J."/>
            <person name="Buck C.B."/>
        </authorList>
    </citation>
    <scope>NUCLEOTIDE SEQUENCE</scope>
    <source>
        <strain evidence="1">Ct4Am4</strain>
    </source>
</reference>
<protein>
    <submittedName>
        <fullName evidence="1">Uncharacterized protein</fullName>
    </submittedName>
</protein>
<sequence length="207" mass="23058">MISMEQRTYRLHGMTRILGAQAANPKVHSEFIAAKAAKLAKGEKQTAMLPEENLETKGLTVFLRDDGVLCLADYVIKGFLKEALGAIKSQVKIGSPATKVDNLILVEPEYLHFTRNGKPVTEADEIFERPLRAMTMQGPRVSVSASEIIRPDWELEFALTLVDNEKTAKSVALTWNVVEEALNYGAIKGLGQWRNGQNGRFTWEIVE</sequence>